<dbReference type="SUPFAM" id="SSF89623">
    <property type="entry name" value="Ribose/Galactose isomerase RpiB/AlsB"/>
    <property type="match status" value="1"/>
</dbReference>
<dbReference type="NCBIfam" id="NF006380">
    <property type="entry name" value="PRK08621.1"/>
    <property type="match status" value="1"/>
</dbReference>
<dbReference type="EMBL" id="CP101914">
    <property type="protein sequence ID" value="UUI04453.1"/>
    <property type="molecule type" value="Genomic_DNA"/>
</dbReference>
<reference evidence="2" key="1">
    <citation type="submission" date="2022-07" db="EMBL/GenBank/DDBJ databases">
        <title>FELIX.</title>
        <authorList>
            <person name="Wan K.H."/>
            <person name="Park S."/>
            <person name="Lawrence Q."/>
            <person name="Eichenberger J.P."/>
            <person name="Booth B.W."/>
            <person name="Piaggio A.J."/>
            <person name="Chandler J.C."/>
            <person name="Franklin A.B."/>
            <person name="Celniker S.E."/>
        </authorList>
    </citation>
    <scope>NUCLEOTIDE SEQUENCE</scope>
    <source>
        <strain evidence="2">QA-1986 374</strain>
    </source>
</reference>
<sequence length="142" mass="15453">MRVAIGSDVKGTVLKNHLKTHLESLGYDVTDVTQDKELDFFDGATNVSQSILNKEADRGIIIDEYGVGSSIVVNKYKGIICANVADEHSAEMTVHHNNSSIITLGSGIVGRKLAEKICEAFVSADYDGGRHQIRVDMVNKMC</sequence>
<keyword evidence="3" id="KW-1185">Reference proteome</keyword>
<protein>
    <submittedName>
        <fullName evidence="2">Galactose-6-phosphate isomerase subunit LacA</fullName>
        <ecNumber evidence="2">5.3.1.26</ecNumber>
    </submittedName>
</protein>
<dbReference type="PANTHER" id="PTHR30345:SF5">
    <property type="entry name" value="GALACTOSE-6-PHOSPHATE ISOMERASE SUBUNIT LACA"/>
    <property type="match status" value="1"/>
</dbReference>
<accession>A0ABY5JVQ0</accession>
<dbReference type="NCBIfam" id="TIGR00689">
    <property type="entry name" value="rpiB_lacA_lacB"/>
    <property type="match status" value="1"/>
</dbReference>
<comment type="similarity">
    <text evidence="1">Belongs to the LacAB/RpiB family.</text>
</comment>
<dbReference type="Proteomes" id="UP001059773">
    <property type="component" value="Chromosome"/>
</dbReference>
<name>A0ABY5JVQ0_9BACI</name>
<evidence type="ECO:0000313" key="2">
    <source>
        <dbReference type="EMBL" id="UUI04453.1"/>
    </source>
</evidence>
<gene>
    <name evidence="2" type="primary">lacA</name>
    <name evidence="2" type="ORF">NP439_07310</name>
</gene>
<proteinExistence type="inferred from homology"/>
<dbReference type="GO" id="GO:0050044">
    <property type="term" value="F:galactose-6-phosphate isomerase activity"/>
    <property type="evidence" value="ECO:0007669"/>
    <property type="project" value="UniProtKB-EC"/>
</dbReference>
<dbReference type="InterPro" id="IPR036569">
    <property type="entry name" value="RpiB_LacA_LacB_sf"/>
</dbReference>
<dbReference type="EC" id="5.3.1.26" evidence="2"/>
<evidence type="ECO:0000256" key="1">
    <source>
        <dbReference type="ARBA" id="ARBA00008754"/>
    </source>
</evidence>
<dbReference type="PANTHER" id="PTHR30345">
    <property type="entry name" value="RIBOSE-5-PHOSPHATE ISOMERASE B"/>
    <property type="match status" value="1"/>
</dbReference>
<dbReference type="InterPro" id="IPR003500">
    <property type="entry name" value="RpiB_LacA_LacB"/>
</dbReference>
<keyword evidence="2" id="KW-0413">Isomerase</keyword>
<dbReference type="Pfam" id="PF02502">
    <property type="entry name" value="LacAB_rpiB"/>
    <property type="match status" value="1"/>
</dbReference>
<dbReference type="PIRSF" id="PIRSF005384">
    <property type="entry name" value="RpiB_LacA_B"/>
    <property type="match status" value="1"/>
</dbReference>
<organism evidence="2 3">
    <name type="scientific">Oceanobacillus jeddahense</name>
    <dbReference type="NCBI Taxonomy" id="1462527"/>
    <lineage>
        <taxon>Bacteria</taxon>
        <taxon>Bacillati</taxon>
        <taxon>Bacillota</taxon>
        <taxon>Bacilli</taxon>
        <taxon>Bacillales</taxon>
        <taxon>Bacillaceae</taxon>
        <taxon>Oceanobacillus</taxon>
    </lineage>
</organism>
<dbReference type="RefSeq" id="WP_256709357.1">
    <property type="nucleotide sequence ID" value="NZ_CP101914.1"/>
</dbReference>
<evidence type="ECO:0000313" key="3">
    <source>
        <dbReference type="Proteomes" id="UP001059773"/>
    </source>
</evidence>
<dbReference type="Gene3D" id="3.40.1400.10">
    <property type="entry name" value="Sugar-phosphate isomerase, RpiB/LacA/LacB"/>
    <property type="match status" value="1"/>
</dbReference>